<accession>A0A4R0YN99</accession>
<gene>
    <name evidence="8" type="ORF">EZM97_15210</name>
</gene>
<protein>
    <recommendedName>
        <fullName evidence="6">Molybdopterin molybdenumtransferase</fullName>
        <ecNumber evidence="6">2.10.1.1</ecNumber>
    </recommendedName>
</protein>
<dbReference type="Gene3D" id="2.170.190.11">
    <property type="entry name" value="Molybdopterin biosynthesis moea protein, domain 3"/>
    <property type="match status" value="1"/>
</dbReference>
<proteinExistence type="inferred from homology"/>
<dbReference type="PANTHER" id="PTHR10192">
    <property type="entry name" value="MOLYBDOPTERIN BIOSYNTHESIS PROTEIN"/>
    <property type="match status" value="1"/>
</dbReference>
<evidence type="ECO:0000256" key="4">
    <source>
        <dbReference type="ARBA" id="ARBA00023150"/>
    </source>
</evidence>
<dbReference type="NCBIfam" id="TIGR00177">
    <property type="entry name" value="molyb_syn"/>
    <property type="match status" value="1"/>
</dbReference>
<dbReference type="SMART" id="SM00852">
    <property type="entry name" value="MoCF_biosynth"/>
    <property type="match status" value="1"/>
</dbReference>
<keyword evidence="6" id="KW-0460">Magnesium</keyword>
<dbReference type="GO" id="GO:0005829">
    <property type="term" value="C:cytosol"/>
    <property type="evidence" value="ECO:0007669"/>
    <property type="project" value="TreeGrafter"/>
</dbReference>
<sequence length="419" mass="43156">MIGYAQALEVLLARAARLPAESCAVAAAWGRVLAGDVRSPMALPSFDHAAMDGYALKAGDALAAGAEQDVEGSQAAGDAAPASSGVAREIMTGAPLPDGLDAVVAVERTGLLAAHADGTPARIRLLDAVVQGSNVRRAGSDVAAGTVVACKGSVIEPAQVMLLGALGVTTVDVVRRPRVAIVCTGKELLADPGQPLAEGQIHNSNGPYLVAAFAACGITVLSCETVDDTATTYMQALRRARDAGADLIISTGAVSMGRYDFVPDALRALGAELLFHQVAIRPGKPVLAAALAGGTLVLGLPGTPMAVAAGFRFFVTPLLRAMHGQLAEPAMHAVLDTLVQPKPGLRHFLRGCLRHDHDGRLHIEVPAQQQPFRIQPFAQANAWAVLPEAAGECAPGRVIEVFTLEPSFSMAVRPPSAAG</sequence>
<dbReference type="GO" id="GO:0061599">
    <property type="term" value="F:molybdopterin molybdotransferase activity"/>
    <property type="evidence" value="ECO:0007669"/>
    <property type="project" value="UniProtKB-UniRule"/>
</dbReference>
<keyword evidence="6" id="KW-0500">Molybdenum</keyword>
<evidence type="ECO:0000256" key="5">
    <source>
        <dbReference type="ARBA" id="ARBA00047317"/>
    </source>
</evidence>
<comment type="function">
    <text evidence="1 6">Catalyzes the insertion of molybdate into adenylated molybdopterin with the concomitant release of AMP.</text>
</comment>
<dbReference type="InterPro" id="IPR001453">
    <property type="entry name" value="MoaB/Mog_dom"/>
</dbReference>
<keyword evidence="4 6" id="KW-0501">Molybdenum cofactor biosynthesis</keyword>
<comment type="cofactor">
    <cofactor evidence="6">
        <name>Mg(2+)</name>
        <dbReference type="ChEBI" id="CHEBI:18420"/>
    </cofactor>
</comment>
<dbReference type="InterPro" id="IPR005111">
    <property type="entry name" value="MoeA_C_domain_IV"/>
</dbReference>
<dbReference type="Gene3D" id="3.40.980.10">
    <property type="entry name" value="MoaB/Mog-like domain"/>
    <property type="match status" value="1"/>
</dbReference>
<dbReference type="PANTHER" id="PTHR10192:SF5">
    <property type="entry name" value="GEPHYRIN"/>
    <property type="match status" value="1"/>
</dbReference>
<dbReference type="SUPFAM" id="SSF53218">
    <property type="entry name" value="Molybdenum cofactor biosynthesis proteins"/>
    <property type="match status" value="1"/>
</dbReference>
<dbReference type="InterPro" id="IPR036425">
    <property type="entry name" value="MoaB/Mog-like_dom_sf"/>
</dbReference>
<comment type="caution">
    <text evidence="8">The sequence shown here is derived from an EMBL/GenBank/DDBJ whole genome shotgun (WGS) entry which is preliminary data.</text>
</comment>
<dbReference type="SUPFAM" id="SSF63867">
    <property type="entry name" value="MoeA C-terminal domain-like"/>
    <property type="match status" value="1"/>
</dbReference>
<comment type="catalytic activity">
    <reaction evidence="5">
        <text>adenylyl-molybdopterin + molybdate = Mo-molybdopterin + AMP + H(+)</text>
        <dbReference type="Rhea" id="RHEA:35047"/>
        <dbReference type="ChEBI" id="CHEBI:15378"/>
        <dbReference type="ChEBI" id="CHEBI:36264"/>
        <dbReference type="ChEBI" id="CHEBI:62727"/>
        <dbReference type="ChEBI" id="CHEBI:71302"/>
        <dbReference type="ChEBI" id="CHEBI:456215"/>
        <dbReference type="EC" id="2.10.1.1"/>
    </reaction>
</comment>
<dbReference type="Gene3D" id="2.40.340.10">
    <property type="entry name" value="MoeA, C-terminal, domain IV"/>
    <property type="match status" value="1"/>
</dbReference>
<keyword evidence="6 8" id="KW-0808">Transferase</keyword>
<dbReference type="CDD" id="cd00887">
    <property type="entry name" value="MoeA"/>
    <property type="match status" value="1"/>
</dbReference>
<dbReference type="Gene3D" id="3.90.105.10">
    <property type="entry name" value="Molybdopterin biosynthesis moea protein, domain 2"/>
    <property type="match status" value="1"/>
</dbReference>
<dbReference type="InterPro" id="IPR036135">
    <property type="entry name" value="MoeA_linker/N_sf"/>
</dbReference>
<dbReference type="InterPro" id="IPR036688">
    <property type="entry name" value="MoeA_C_domain_IV_sf"/>
</dbReference>
<evidence type="ECO:0000256" key="1">
    <source>
        <dbReference type="ARBA" id="ARBA00002901"/>
    </source>
</evidence>
<dbReference type="GO" id="GO:0006777">
    <property type="term" value="P:Mo-molybdopterin cofactor biosynthetic process"/>
    <property type="evidence" value="ECO:0007669"/>
    <property type="project" value="UniProtKB-UniRule"/>
</dbReference>
<evidence type="ECO:0000256" key="6">
    <source>
        <dbReference type="RuleBase" id="RU365090"/>
    </source>
</evidence>
<feature type="domain" description="MoaB/Mog" evidence="7">
    <location>
        <begin position="180"/>
        <end position="321"/>
    </location>
</feature>
<evidence type="ECO:0000313" key="9">
    <source>
        <dbReference type="Proteomes" id="UP000291822"/>
    </source>
</evidence>
<dbReference type="RefSeq" id="WP_131408082.1">
    <property type="nucleotide sequence ID" value="NZ_SJTG01000002.1"/>
</dbReference>
<evidence type="ECO:0000313" key="8">
    <source>
        <dbReference type="EMBL" id="TCI10246.1"/>
    </source>
</evidence>
<dbReference type="NCBIfam" id="NF045515">
    <property type="entry name" value="Glp_gephyrin"/>
    <property type="match status" value="1"/>
</dbReference>
<dbReference type="SUPFAM" id="SSF63882">
    <property type="entry name" value="MoeA N-terminal region -like"/>
    <property type="match status" value="1"/>
</dbReference>
<evidence type="ECO:0000256" key="3">
    <source>
        <dbReference type="ARBA" id="ARBA00010763"/>
    </source>
</evidence>
<dbReference type="EMBL" id="SJTG01000002">
    <property type="protein sequence ID" value="TCI10246.1"/>
    <property type="molecule type" value="Genomic_DNA"/>
</dbReference>
<organism evidence="8 9">
    <name type="scientific">Dyella soli</name>
    <dbReference type="NCBI Taxonomy" id="522319"/>
    <lineage>
        <taxon>Bacteria</taxon>
        <taxon>Pseudomonadati</taxon>
        <taxon>Pseudomonadota</taxon>
        <taxon>Gammaproteobacteria</taxon>
        <taxon>Lysobacterales</taxon>
        <taxon>Rhodanobacteraceae</taxon>
        <taxon>Dyella</taxon>
    </lineage>
</organism>
<dbReference type="EC" id="2.10.1.1" evidence="6"/>
<dbReference type="Pfam" id="PF03454">
    <property type="entry name" value="MoeA_C"/>
    <property type="match status" value="1"/>
</dbReference>
<comment type="pathway">
    <text evidence="2 6">Cofactor biosynthesis; molybdopterin biosynthesis.</text>
</comment>
<dbReference type="Pfam" id="PF03453">
    <property type="entry name" value="MoeA_N"/>
    <property type="match status" value="1"/>
</dbReference>
<keyword evidence="9" id="KW-1185">Reference proteome</keyword>
<dbReference type="GO" id="GO:0046872">
    <property type="term" value="F:metal ion binding"/>
    <property type="evidence" value="ECO:0007669"/>
    <property type="project" value="UniProtKB-UniRule"/>
</dbReference>
<reference evidence="8 9" key="1">
    <citation type="submission" date="2019-02" db="EMBL/GenBank/DDBJ databases">
        <title>Dyella amyloliquefaciens sp. nov., isolated from forest soil.</title>
        <authorList>
            <person name="Gao Z.-H."/>
            <person name="Qiu L.-H."/>
        </authorList>
    </citation>
    <scope>NUCLEOTIDE SEQUENCE [LARGE SCALE GENOMIC DNA]</scope>
    <source>
        <strain evidence="8 9">KACC 12747</strain>
    </source>
</reference>
<keyword evidence="6" id="KW-0479">Metal-binding</keyword>
<comment type="similarity">
    <text evidence="3 6">Belongs to the MoeA family.</text>
</comment>
<dbReference type="UniPathway" id="UPA00344"/>
<evidence type="ECO:0000256" key="2">
    <source>
        <dbReference type="ARBA" id="ARBA00005046"/>
    </source>
</evidence>
<dbReference type="InterPro" id="IPR038987">
    <property type="entry name" value="MoeA-like"/>
</dbReference>
<name>A0A4R0YN99_9GAMM</name>
<dbReference type="InterPro" id="IPR005110">
    <property type="entry name" value="MoeA_linker/N"/>
</dbReference>
<dbReference type="Proteomes" id="UP000291822">
    <property type="component" value="Unassembled WGS sequence"/>
</dbReference>
<evidence type="ECO:0000259" key="7">
    <source>
        <dbReference type="SMART" id="SM00852"/>
    </source>
</evidence>
<dbReference type="Pfam" id="PF00994">
    <property type="entry name" value="MoCF_biosynth"/>
    <property type="match status" value="1"/>
</dbReference>
<dbReference type="AlphaFoldDB" id="A0A4R0YN99"/>